<dbReference type="InterPro" id="IPR001910">
    <property type="entry name" value="Inosine/uridine_hydrolase_dom"/>
</dbReference>
<dbReference type="EMBL" id="JXLC01000015">
    <property type="protein sequence ID" value="OJG91294.1"/>
    <property type="molecule type" value="Genomic_DNA"/>
</dbReference>
<dbReference type="Proteomes" id="UP000183039">
    <property type="component" value="Unassembled WGS sequence"/>
</dbReference>
<evidence type="ECO:0000256" key="1">
    <source>
        <dbReference type="ARBA" id="ARBA00022801"/>
    </source>
</evidence>
<reference evidence="4 5" key="1">
    <citation type="submission" date="2014-12" db="EMBL/GenBank/DDBJ databases">
        <title>Draft genome sequences of 29 type strains of Enterococci.</title>
        <authorList>
            <person name="Zhong Z."/>
            <person name="Sun Z."/>
            <person name="Liu W."/>
            <person name="Zhang W."/>
            <person name="Zhang H."/>
        </authorList>
    </citation>
    <scope>NUCLEOTIDE SEQUENCE [LARGE SCALE GENOMIC DNA]</scope>
    <source>
        <strain evidence="4 5">DSM 22801</strain>
    </source>
</reference>
<dbReference type="GO" id="GO:0008477">
    <property type="term" value="F:purine nucleosidase activity"/>
    <property type="evidence" value="ECO:0007669"/>
    <property type="project" value="TreeGrafter"/>
</dbReference>
<feature type="domain" description="Inosine/uridine-preferring nucleoside hydrolase" evidence="3">
    <location>
        <begin position="20"/>
        <end position="309"/>
    </location>
</feature>
<organism evidence="4 5">
    <name type="scientific">Enterococcus silesiacus</name>
    <dbReference type="NCBI Taxonomy" id="332949"/>
    <lineage>
        <taxon>Bacteria</taxon>
        <taxon>Bacillati</taxon>
        <taxon>Bacillota</taxon>
        <taxon>Bacilli</taxon>
        <taxon>Lactobacillales</taxon>
        <taxon>Enterococcaceae</taxon>
        <taxon>Enterococcus</taxon>
    </lineage>
</organism>
<dbReference type="PANTHER" id="PTHR12304">
    <property type="entry name" value="INOSINE-URIDINE PREFERRING NUCLEOSIDE HYDROLASE"/>
    <property type="match status" value="1"/>
</dbReference>
<gene>
    <name evidence="4" type="ORF">RV15_GL000750</name>
</gene>
<dbReference type="SUPFAM" id="SSF53590">
    <property type="entry name" value="Nucleoside hydrolase"/>
    <property type="match status" value="1"/>
</dbReference>
<keyword evidence="2" id="KW-0326">Glycosidase</keyword>
<dbReference type="Gene3D" id="3.90.245.10">
    <property type="entry name" value="Ribonucleoside hydrolase-like"/>
    <property type="match status" value="1"/>
</dbReference>
<dbReference type="InterPro" id="IPR036452">
    <property type="entry name" value="Ribo_hydro-like"/>
</dbReference>
<dbReference type="PROSITE" id="PS01247">
    <property type="entry name" value="IUNH"/>
    <property type="match status" value="1"/>
</dbReference>
<dbReference type="InterPro" id="IPR023186">
    <property type="entry name" value="IUNH"/>
</dbReference>
<dbReference type="InterPro" id="IPR015910">
    <property type="entry name" value="I/U_nuclsd_hydro_CS"/>
</dbReference>
<sequence length="320" mass="35467">MLHGSSLKEGKKKVKKSRKVIIDTDPGIDDAIAIAAALFDERLDIKLFTTVAGNVSVDKVTKNLLKLLAFWDKEVPVAIGSDRPLLREAINASDIHGSTGMDGYEFPESKYELLTKNHAVIEMYKVLMESKEKTTIVGIGPLTNIALLLRMYPECVERVEELIIMGGSLARGNYGVLSEFNIAADPEAAKIVFESKMPLTVVGLDVGEKALVLPEERATLQKMNKTGDMIDHLFSAYRGGSLDTGLKMYDGCAIAYLLDPEMFEVRESYVTVETQGLLTAGATLFDLDGYLGKEINCRVCVDIDEKQFRRWFLEAIRKCD</sequence>
<evidence type="ECO:0000313" key="4">
    <source>
        <dbReference type="EMBL" id="OJG91294.1"/>
    </source>
</evidence>
<dbReference type="CDD" id="cd02651">
    <property type="entry name" value="nuc_hydro_IU_UC_XIUA"/>
    <property type="match status" value="1"/>
</dbReference>
<proteinExistence type="predicted"/>
<keyword evidence="1" id="KW-0378">Hydrolase</keyword>
<dbReference type="PANTHER" id="PTHR12304:SF15">
    <property type="entry name" value="NON-SPECIFIC RIBONUCLEOSIDE HYDROLASE RIHC"/>
    <property type="match status" value="1"/>
</dbReference>
<dbReference type="GO" id="GO:0005829">
    <property type="term" value="C:cytosol"/>
    <property type="evidence" value="ECO:0007669"/>
    <property type="project" value="TreeGrafter"/>
</dbReference>
<comment type="caution">
    <text evidence="4">The sequence shown here is derived from an EMBL/GenBank/DDBJ whole genome shotgun (WGS) entry which is preliminary data.</text>
</comment>
<protein>
    <recommendedName>
        <fullName evidence="3">Inosine/uridine-preferring nucleoside hydrolase domain-containing protein</fullName>
    </recommendedName>
</protein>
<evidence type="ECO:0000313" key="5">
    <source>
        <dbReference type="Proteomes" id="UP000183039"/>
    </source>
</evidence>
<dbReference type="GO" id="GO:0006152">
    <property type="term" value="P:purine nucleoside catabolic process"/>
    <property type="evidence" value="ECO:0007669"/>
    <property type="project" value="TreeGrafter"/>
</dbReference>
<dbReference type="GO" id="GO:0045437">
    <property type="term" value="F:uridine nucleosidase activity"/>
    <property type="evidence" value="ECO:0007669"/>
    <property type="project" value="UniProtKB-ARBA"/>
</dbReference>
<evidence type="ECO:0000259" key="3">
    <source>
        <dbReference type="Pfam" id="PF01156"/>
    </source>
</evidence>
<dbReference type="NCBIfam" id="NF008036">
    <property type="entry name" value="PRK10768.1"/>
    <property type="match status" value="1"/>
</dbReference>
<dbReference type="AlphaFoldDB" id="A0AA91G988"/>
<name>A0AA91G988_9ENTE</name>
<accession>A0AA91G988</accession>
<evidence type="ECO:0000256" key="2">
    <source>
        <dbReference type="ARBA" id="ARBA00023295"/>
    </source>
</evidence>
<dbReference type="Pfam" id="PF01156">
    <property type="entry name" value="IU_nuc_hydro"/>
    <property type="match status" value="1"/>
</dbReference>
<dbReference type="RefSeq" id="WP_071878071.1">
    <property type="nucleotide sequence ID" value="NZ_JXLC01000015.1"/>
</dbReference>